<comment type="caution">
    <text evidence="2">The sequence shown here is derived from an EMBL/GenBank/DDBJ whole genome shotgun (WGS) entry which is preliminary data.</text>
</comment>
<gene>
    <name evidence="2" type="ORF">AB0H04_42450</name>
</gene>
<dbReference type="EMBL" id="JBFAEG010000050">
    <property type="protein sequence ID" value="MEU5713408.1"/>
    <property type="molecule type" value="Genomic_DNA"/>
</dbReference>
<feature type="transmembrane region" description="Helical" evidence="1">
    <location>
        <begin position="6"/>
        <end position="28"/>
    </location>
</feature>
<protein>
    <recommendedName>
        <fullName evidence="4">Secreted protein</fullName>
    </recommendedName>
</protein>
<proteinExistence type="predicted"/>
<dbReference type="Proteomes" id="UP001551011">
    <property type="component" value="Unassembled WGS sequence"/>
</dbReference>
<reference evidence="2 3" key="1">
    <citation type="submission" date="2024-06" db="EMBL/GenBank/DDBJ databases">
        <title>The Natural Products Discovery Center: Release of the First 8490 Sequenced Strains for Exploring Actinobacteria Biosynthetic Diversity.</title>
        <authorList>
            <person name="Kalkreuter E."/>
            <person name="Kautsar S.A."/>
            <person name="Yang D."/>
            <person name="Bader C.D."/>
            <person name="Teijaro C.N."/>
            <person name="Fluegel L."/>
            <person name="Davis C.M."/>
            <person name="Simpson J.R."/>
            <person name="Lauterbach L."/>
            <person name="Steele A.D."/>
            <person name="Gui C."/>
            <person name="Meng S."/>
            <person name="Li G."/>
            <person name="Viehrig K."/>
            <person name="Ye F."/>
            <person name="Su P."/>
            <person name="Kiefer A.F."/>
            <person name="Nichols A."/>
            <person name="Cepeda A.J."/>
            <person name="Yan W."/>
            <person name="Fan B."/>
            <person name="Jiang Y."/>
            <person name="Adhikari A."/>
            <person name="Zheng C.-J."/>
            <person name="Schuster L."/>
            <person name="Cowan T.M."/>
            <person name="Smanski M.J."/>
            <person name="Chevrette M.G."/>
            <person name="De Carvalho L.P.S."/>
            <person name="Shen B."/>
        </authorList>
    </citation>
    <scope>NUCLEOTIDE SEQUENCE [LARGE SCALE GENOMIC DNA]</scope>
    <source>
        <strain evidence="2 3">NPDC020594</strain>
    </source>
</reference>
<name>A0ABV3AN91_9ACTN</name>
<accession>A0ABV3AN91</accession>
<sequence length="74" mass="8014">MDSTAGAVIAAAIMLSCTMVVVAALFWFSTGHSRRRYAAVEQLALEQRNLRAEVTEVAGCVRAIQHLLEDPAEP</sequence>
<keyword evidence="3" id="KW-1185">Reference proteome</keyword>
<evidence type="ECO:0008006" key="4">
    <source>
        <dbReference type="Google" id="ProtNLM"/>
    </source>
</evidence>
<evidence type="ECO:0000256" key="1">
    <source>
        <dbReference type="SAM" id="Phobius"/>
    </source>
</evidence>
<keyword evidence="1" id="KW-0472">Membrane</keyword>
<evidence type="ECO:0000313" key="2">
    <source>
        <dbReference type="EMBL" id="MEU5713408.1"/>
    </source>
</evidence>
<organism evidence="2 3">
    <name type="scientific">Streptomyces flaveolus</name>
    <dbReference type="NCBI Taxonomy" id="67297"/>
    <lineage>
        <taxon>Bacteria</taxon>
        <taxon>Bacillati</taxon>
        <taxon>Actinomycetota</taxon>
        <taxon>Actinomycetes</taxon>
        <taxon>Kitasatosporales</taxon>
        <taxon>Streptomycetaceae</taxon>
        <taxon>Streptomyces</taxon>
    </lineage>
</organism>
<keyword evidence="1" id="KW-1133">Transmembrane helix</keyword>
<dbReference type="RefSeq" id="WP_030653494.1">
    <property type="nucleotide sequence ID" value="NZ_JBEXDP010000055.1"/>
</dbReference>
<keyword evidence="1" id="KW-0812">Transmembrane</keyword>
<evidence type="ECO:0000313" key="3">
    <source>
        <dbReference type="Proteomes" id="UP001551011"/>
    </source>
</evidence>